<dbReference type="Proteomes" id="UP001396646">
    <property type="component" value="Unassembled WGS sequence"/>
</dbReference>
<keyword evidence="2" id="KW-0813">Transport</keyword>
<keyword evidence="4" id="KW-0472">Membrane</keyword>
<evidence type="ECO:0000313" key="6">
    <source>
        <dbReference type="EMBL" id="MEL4304697.1"/>
    </source>
</evidence>
<organism evidence="6 7">
    <name type="scientific">Methanococcoides cohabitans</name>
    <dbReference type="NCBI Taxonomy" id="3136559"/>
    <lineage>
        <taxon>Archaea</taxon>
        <taxon>Methanobacteriati</taxon>
        <taxon>Methanobacteriota</taxon>
        <taxon>Stenosarchaea group</taxon>
        <taxon>Methanomicrobia</taxon>
        <taxon>Methanosarcinales</taxon>
        <taxon>Methanosarcinaceae</taxon>
        <taxon>Methanococcoides</taxon>
    </lineage>
</organism>
<comment type="subcellular location">
    <subcellularLocation>
        <location evidence="1">Cell membrane</location>
    </subcellularLocation>
</comment>
<dbReference type="SUPFAM" id="SSF53850">
    <property type="entry name" value="Periplasmic binding protein-like II"/>
    <property type="match status" value="1"/>
</dbReference>
<dbReference type="PROSITE" id="PS51257">
    <property type="entry name" value="PROKAR_LIPOPROTEIN"/>
    <property type="match status" value="1"/>
</dbReference>
<feature type="domain" description="ABC-type glycine betaine transport system substrate-binding" evidence="5">
    <location>
        <begin position="37"/>
        <end position="279"/>
    </location>
</feature>
<accession>A0ABU9KQN8</accession>
<comment type="caution">
    <text evidence="6">The sequence shown here is derived from an EMBL/GenBank/DDBJ whole genome shotgun (WGS) entry which is preliminary data.</text>
</comment>
<evidence type="ECO:0000256" key="3">
    <source>
        <dbReference type="ARBA" id="ARBA00022475"/>
    </source>
</evidence>
<keyword evidence="7" id="KW-1185">Reference proteome</keyword>
<proteinExistence type="predicted"/>
<gene>
    <name evidence="6" type="ORF">WOA13_02425</name>
</gene>
<dbReference type="Gene3D" id="3.40.190.100">
    <property type="entry name" value="Glycine betaine-binding periplasmic protein, domain 2"/>
    <property type="match status" value="1"/>
</dbReference>
<dbReference type="EMBL" id="JBCAUS010000002">
    <property type="protein sequence ID" value="MEL4304697.1"/>
    <property type="molecule type" value="Genomic_DNA"/>
</dbReference>
<dbReference type="CDD" id="cd13639">
    <property type="entry name" value="PBP2_OpuAC_like"/>
    <property type="match status" value="1"/>
</dbReference>
<dbReference type="Pfam" id="PF04069">
    <property type="entry name" value="OpuAC"/>
    <property type="match status" value="1"/>
</dbReference>
<dbReference type="Gene3D" id="3.40.190.10">
    <property type="entry name" value="Periplasmic binding protein-like II"/>
    <property type="match status" value="1"/>
</dbReference>
<name>A0ABU9KQN8_9EURY</name>
<keyword evidence="3" id="KW-1003">Cell membrane</keyword>
<protein>
    <submittedName>
        <fullName evidence="6">Glycine betaine ABC transporter substrate-binding protein</fullName>
    </submittedName>
</protein>
<evidence type="ECO:0000259" key="5">
    <source>
        <dbReference type="Pfam" id="PF04069"/>
    </source>
</evidence>
<evidence type="ECO:0000256" key="1">
    <source>
        <dbReference type="ARBA" id="ARBA00004236"/>
    </source>
</evidence>
<dbReference type="PANTHER" id="PTHR47737:SF1">
    <property type="entry name" value="GLYCINE BETAINE_PROLINE BETAINE TRANSPORT SYSTEM PERMEASE PROTEIN PROW"/>
    <property type="match status" value="1"/>
</dbReference>
<evidence type="ECO:0000313" key="7">
    <source>
        <dbReference type="Proteomes" id="UP001396646"/>
    </source>
</evidence>
<dbReference type="RefSeq" id="WP_342126405.1">
    <property type="nucleotide sequence ID" value="NZ_JBCAUS010000002.1"/>
</dbReference>
<dbReference type="InterPro" id="IPR007210">
    <property type="entry name" value="ABC_Gly_betaine_transp_sub-bd"/>
</dbReference>
<dbReference type="PANTHER" id="PTHR47737">
    <property type="entry name" value="GLYCINE BETAINE/PROLINE BETAINE TRANSPORT SYSTEM PERMEASE PROTEIN PROW"/>
    <property type="match status" value="1"/>
</dbReference>
<reference evidence="6 7" key="1">
    <citation type="submission" date="2024-04" db="EMBL/GenBank/DDBJ databases">
        <title>Methanococcoides sp. LMO-2.</title>
        <authorList>
            <person name="Liang L."/>
        </authorList>
    </citation>
    <scope>NUCLEOTIDE SEQUENCE [LARGE SCALE GENOMIC DNA]</scope>
    <source>
        <strain evidence="6 7">LMO-2</strain>
    </source>
</reference>
<evidence type="ECO:0000256" key="2">
    <source>
        <dbReference type="ARBA" id="ARBA00022448"/>
    </source>
</evidence>
<evidence type="ECO:0000256" key="4">
    <source>
        <dbReference type="ARBA" id="ARBA00023136"/>
    </source>
</evidence>
<sequence length="291" mass="32319">MKNKSIYVLACFMLALAIIGAGCASESNENTVEETESIVLGYPPWDDTRANTFVIKQVLESEGYDVETVNADLGAIFQGVAQGDIDVFAGAWLPTTQGTYWERYEGDLDYVNNISTGAKIGLVVPTYVTIDSIDELNENSDKFEGVIQGIEPGAGIMATTEVALEEYNLDYVLSASSTVGMATELQDSIDNEEWMVVTLWQPHWTFARMDLKFLEDPKNVYGEGDNIVLLARNGLSEDKPEAYAILERYEMDMSDIASIMIDLEQGMDQEEAAAKWIENNPEKVNEWLGEQ</sequence>